<dbReference type="SUPFAM" id="SSF52374">
    <property type="entry name" value="Nucleotidylyl transferase"/>
    <property type="match status" value="1"/>
</dbReference>
<dbReference type="InterPro" id="IPR032005">
    <property type="entry name" value="TyrRSs_C"/>
</dbReference>
<evidence type="ECO:0000313" key="11">
    <source>
        <dbReference type="EMBL" id="EEP77891.1"/>
    </source>
</evidence>
<evidence type="ECO:0000256" key="7">
    <source>
        <dbReference type="ARBA" id="ARBA00033323"/>
    </source>
</evidence>
<dbReference type="PRINTS" id="PR01040">
    <property type="entry name" value="TRNASYNTHTYR"/>
</dbReference>
<evidence type="ECO:0000256" key="3">
    <source>
        <dbReference type="ARBA" id="ARBA00022741"/>
    </source>
</evidence>
<evidence type="ECO:0000313" key="12">
    <source>
        <dbReference type="Proteomes" id="UP000002058"/>
    </source>
</evidence>
<comment type="catalytic activity">
    <reaction evidence="8 9">
        <text>tRNA(Tyr) + L-tyrosine + ATP = L-tyrosyl-tRNA(Tyr) + AMP + diphosphate + H(+)</text>
        <dbReference type="Rhea" id="RHEA:10220"/>
        <dbReference type="Rhea" id="RHEA-COMP:9706"/>
        <dbReference type="Rhea" id="RHEA-COMP:9707"/>
        <dbReference type="ChEBI" id="CHEBI:15378"/>
        <dbReference type="ChEBI" id="CHEBI:30616"/>
        <dbReference type="ChEBI" id="CHEBI:33019"/>
        <dbReference type="ChEBI" id="CHEBI:58315"/>
        <dbReference type="ChEBI" id="CHEBI:78442"/>
        <dbReference type="ChEBI" id="CHEBI:78536"/>
        <dbReference type="ChEBI" id="CHEBI:456215"/>
        <dbReference type="EC" id="6.1.1.1"/>
    </reaction>
</comment>
<dbReference type="NCBIfam" id="TIGR00234">
    <property type="entry name" value="tyrS"/>
    <property type="match status" value="1"/>
</dbReference>
<dbReference type="InterPro" id="IPR002307">
    <property type="entry name" value="Tyr-tRNA-ligase"/>
</dbReference>
<dbReference type="GO" id="GO:0006437">
    <property type="term" value="P:tyrosyl-tRNA aminoacylation"/>
    <property type="evidence" value="ECO:0007669"/>
    <property type="project" value="InterPro"/>
</dbReference>
<evidence type="ECO:0000256" key="2">
    <source>
        <dbReference type="ARBA" id="ARBA00022598"/>
    </source>
</evidence>
<evidence type="ECO:0000256" key="4">
    <source>
        <dbReference type="ARBA" id="ARBA00022840"/>
    </source>
</evidence>
<gene>
    <name evidence="11" type="ORF">UREG_02740</name>
</gene>
<keyword evidence="4 9" id="KW-0067">ATP-binding</keyword>
<dbReference type="VEuPathDB" id="FungiDB:UREG_02740"/>
<dbReference type="Pfam" id="PF00579">
    <property type="entry name" value="tRNA-synt_1b"/>
    <property type="match status" value="1"/>
</dbReference>
<dbReference type="InParanoid" id="C4JHQ4"/>
<dbReference type="GO" id="GO:0005524">
    <property type="term" value="F:ATP binding"/>
    <property type="evidence" value="ECO:0007669"/>
    <property type="project" value="UniProtKB-KW"/>
</dbReference>
<evidence type="ECO:0000256" key="6">
    <source>
        <dbReference type="ARBA" id="ARBA00023146"/>
    </source>
</evidence>
<dbReference type="KEGG" id="ure:UREG_02740"/>
<dbReference type="GO" id="GO:0005829">
    <property type="term" value="C:cytosol"/>
    <property type="evidence" value="ECO:0007669"/>
    <property type="project" value="TreeGrafter"/>
</dbReference>
<dbReference type="OrthoDB" id="337870at2759"/>
<dbReference type="Pfam" id="PF16714">
    <property type="entry name" value="TyrRSs_C"/>
    <property type="match status" value="1"/>
</dbReference>
<keyword evidence="2 9" id="KW-0436">Ligase</keyword>
<evidence type="ECO:0000259" key="10">
    <source>
        <dbReference type="Pfam" id="PF16714"/>
    </source>
</evidence>
<keyword evidence="6 9" id="KW-0030">Aminoacyl-tRNA synthetase</keyword>
<keyword evidence="3 9" id="KW-0547">Nucleotide-binding</keyword>
<comment type="similarity">
    <text evidence="9">Belongs to the class-I aminoacyl-tRNA synthetase family.</text>
</comment>
<dbReference type="GO" id="GO:0004831">
    <property type="term" value="F:tyrosine-tRNA ligase activity"/>
    <property type="evidence" value="ECO:0007669"/>
    <property type="project" value="UniProtKB-EC"/>
</dbReference>
<dbReference type="FunCoup" id="C4JHQ4">
    <property type="interactions" value="598"/>
</dbReference>
<keyword evidence="5 9" id="KW-0648">Protein biosynthesis</keyword>
<keyword evidence="12" id="KW-1185">Reference proteome</keyword>
<dbReference type="Gene3D" id="1.10.240.10">
    <property type="entry name" value="Tyrosyl-Transfer RNA Synthetase"/>
    <property type="match status" value="1"/>
</dbReference>
<dbReference type="EC" id="6.1.1.1" evidence="1 9"/>
<dbReference type="PANTHER" id="PTHR11766">
    <property type="entry name" value="TYROSYL-TRNA SYNTHETASE"/>
    <property type="match status" value="1"/>
</dbReference>
<evidence type="ECO:0000256" key="5">
    <source>
        <dbReference type="ARBA" id="ARBA00022917"/>
    </source>
</evidence>
<protein>
    <recommendedName>
        <fullName evidence="1 9">Tyrosine--tRNA ligase</fullName>
        <ecNumber evidence="1 9">6.1.1.1</ecNumber>
    </recommendedName>
    <alternativeName>
        <fullName evidence="7 9">Tyrosyl-tRNA synthetase</fullName>
    </alternativeName>
</protein>
<proteinExistence type="inferred from homology"/>
<accession>C4JHQ4</accession>
<dbReference type="OMA" id="TKIHYQL"/>
<dbReference type="InterPro" id="IPR024088">
    <property type="entry name" value="Tyr-tRNA-ligase_bac-type"/>
</dbReference>
<dbReference type="Proteomes" id="UP000002058">
    <property type="component" value="Unassembled WGS sequence"/>
</dbReference>
<dbReference type="AlphaFoldDB" id="C4JHQ4"/>
<dbReference type="RefSeq" id="XP_002543224.1">
    <property type="nucleotide sequence ID" value="XM_002543178.1"/>
</dbReference>
<evidence type="ECO:0000256" key="9">
    <source>
        <dbReference type="RuleBase" id="RU361234"/>
    </source>
</evidence>
<reference evidence="12" key="1">
    <citation type="journal article" date="2009" name="Genome Res.">
        <title>Comparative genomic analyses of the human fungal pathogens Coccidioides and their relatives.</title>
        <authorList>
            <person name="Sharpton T.J."/>
            <person name="Stajich J.E."/>
            <person name="Rounsley S.D."/>
            <person name="Gardner M.J."/>
            <person name="Wortman J.R."/>
            <person name="Jordar V.S."/>
            <person name="Maiti R."/>
            <person name="Kodira C.D."/>
            <person name="Neafsey D.E."/>
            <person name="Zeng Q."/>
            <person name="Hung C.-Y."/>
            <person name="McMahan C."/>
            <person name="Muszewska A."/>
            <person name="Grynberg M."/>
            <person name="Mandel M.A."/>
            <person name="Kellner E.M."/>
            <person name="Barker B.M."/>
            <person name="Galgiani J.N."/>
            <person name="Orbach M.J."/>
            <person name="Kirkland T.N."/>
            <person name="Cole G.T."/>
            <person name="Henn M.R."/>
            <person name="Birren B.W."/>
            <person name="Taylor J.W."/>
        </authorList>
    </citation>
    <scope>NUCLEOTIDE SEQUENCE [LARGE SCALE GENOMIC DNA]</scope>
    <source>
        <strain evidence="12">UAMH 1704</strain>
    </source>
</reference>
<dbReference type="InterPro" id="IPR002305">
    <property type="entry name" value="aa-tRNA-synth_Ic"/>
</dbReference>
<dbReference type="eggNOG" id="KOG2623">
    <property type="taxonomic scope" value="Eukaryota"/>
</dbReference>
<dbReference type="SUPFAM" id="SSF55174">
    <property type="entry name" value="Alpha-L RNA-binding motif"/>
    <property type="match status" value="1"/>
</dbReference>
<dbReference type="PANTHER" id="PTHR11766:SF0">
    <property type="entry name" value="TYROSINE--TRNA LIGASE, MITOCHONDRIAL"/>
    <property type="match status" value="1"/>
</dbReference>
<dbReference type="Gene3D" id="3.40.50.620">
    <property type="entry name" value="HUPs"/>
    <property type="match status" value="1"/>
</dbReference>
<name>C4JHQ4_UNCRE</name>
<dbReference type="HOGENOM" id="CLU_024003_4_0_1"/>
<dbReference type="GO" id="GO:0005739">
    <property type="term" value="C:mitochondrion"/>
    <property type="evidence" value="ECO:0007669"/>
    <property type="project" value="TreeGrafter"/>
</dbReference>
<dbReference type="EMBL" id="CH476615">
    <property type="protein sequence ID" value="EEP77891.1"/>
    <property type="molecule type" value="Genomic_DNA"/>
</dbReference>
<feature type="domain" description="Tyrosyl-tRNA synthetase C-terminal" evidence="10">
    <location>
        <begin position="277"/>
        <end position="393"/>
    </location>
</feature>
<dbReference type="FunFam" id="1.10.240.10:FF:000001">
    <property type="entry name" value="Tyrosine--tRNA ligase"/>
    <property type="match status" value="1"/>
</dbReference>
<dbReference type="InterPro" id="IPR014729">
    <property type="entry name" value="Rossmann-like_a/b/a_fold"/>
</dbReference>
<dbReference type="GeneID" id="8437527"/>
<evidence type="ECO:0000256" key="1">
    <source>
        <dbReference type="ARBA" id="ARBA00013160"/>
    </source>
</evidence>
<sequence length="458" mass="51804">MHLQLKRLGLSFEKYGAKHGFEYEWAWRRVLENNNTWWNKQTFADVMTTLGQAVRLGPMLGRDNVKSRLEDGSGMSLAEFCYPIMQAWDFWYLFQHGTQIQVGGSDQYGNILFGIDAIKGILKNNPNSEFAPKPGEDPDLVNPIGITTPLLTTSSGEKFGKSAGNAIWLDKDMTSCYDLYQYFVRLPDSDVERYLKLFTFIPTSEIKTLMEKHNENPSKRLAQHKLAVEFVEIIHGSNEAQKAARDHALIFVSKFADKTGDKAAPDSEDEPRQQKLHMFDMPSPHVTLPRSLIYNQYFHKVLWSAGLVSSKAEGFRLIVNNGVHVGSQADSKQSMGDAISYVPVKTWPPNITEKFIIDDSLLILKVGKWKVKIIKVVSDQEYAKMGLEAPGWGEVEAKGEREADKELFQSKQKLGGHRVKLPLFAQQSKPAIKTWKPGQQDTVIKPNEEEAIEVGRKN</sequence>
<dbReference type="STRING" id="336963.C4JHQ4"/>
<evidence type="ECO:0000256" key="8">
    <source>
        <dbReference type="ARBA" id="ARBA00048248"/>
    </source>
</evidence>
<dbReference type="GO" id="GO:0003723">
    <property type="term" value="F:RNA binding"/>
    <property type="evidence" value="ECO:0007669"/>
    <property type="project" value="InterPro"/>
</dbReference>
<organism evidence="11 12">
    <name type="scientific">Uncinocarpus reesii (strain UAMH 1704)</name>
    <dbReference type="NCBI Taxonomy" id="336963"/>
    <lineage>
        <taxon>Eukaryota</taxon>
        <taxon>Fungi</taxon>
        <taxon>Dikarya</taxon>
        <taxon>Ascomycota</taxon>
        <taxon>Pezizomycotina</taxon>
        <taxon>Eurotiomycetes</taxon>
        <taxon>Eurotiomycetidae</taxon>
        <taxon>Onygenales</taxon>
        <taxon>Onygenaceae</taxon>
        <taxon>Uncinocarpus</taxon>
    </lineage>
</organism>